<reference evidence="2 3" key="1">
    <citation type="submission" date="2015-10" db="EMBL/GenBank/DDBJ databases">
        <title>Genome sequencing and analysis of members of genus Stenotrophomonas.</title>
        <authorList>
            <person name="Patil P.P."/>
            <person name="Midha S."/>
            <person name="Patil P.B."/>
        </authorList>
    </citation>
    <scope>NUCLEOTIDE SEQUENCE [LARGE SCALE GENOMIC DNA]</scope>
    <source>
        <strain evidence="2 3">JCM 9942</strain>
    </source>
</reference>
<dbReference type="Proteomes" id="UP000050836">
    <property type="component" value="Unassembled WGS sequence"/>
</dbReference>
<organism evidence="2 3">
    <name type="scientific">Stenotrophomonas pictorum JCM 9942</name>
    <dbReference type="NCBI Taxonomy" id="1236960"/>
    <lineage>
        <taxon>Bacteria</taxon>
        <taxon>Pseudomonadati</taxon>
        <taxon>Pseudomonadota</taxon>
        <taxon>Gammaproteobacteria</taxon>
        <taxon>Lysobacterales</taxon>
        <taxon>Lysobacteraceae</taxon>
        <taxon>Stenotrophomonas</taxon>
    </lineage>
</organism>
<name>A0A0R0AM86_9GAMM</name>
<evidence type="ECO:0000256" key="1">
    <source>
        <dbReference type="SAM" id="SignalP"/>
    </source>
</evidence>
<dbReference type="EMBL" id="LLXS01000020">
    <property type="protein sequence ID" value="KRG42161.1"/>
    <property type="molecule type" value="Genomic_DNA"/>
</dbReference>
<accession>A0A0R0AM86</accession>
<gene>
    <name evidence="2" type="ORF">ARC78_09410</name>
</gene>
<keyword evidence="1" id="KW-0732">Signal</keyword>
<dbReference type="AlphaFoldDB" id="A0A0R0AM86"/>
<evidence type="ECO:0008006" key="4">
    <source>
        <dbReference type="Google" id="ProtNLM"/>
    </source>
</evidence>
<keyword evidence="3" id="KW-1185">Reference proteome</keyword>
<proteinExistence type="predicted"/>
<comment type="caution">
    <text evidence="2">The sequence shown here is derived from an EMBL/GenBank/DDBJ whole genome shotgun (WGS) entry which is preliminary data.</text>
</comment>
<sequence>MAMGMFPRLISLAAVVLLAACRQDTPPAAGAGAEKPVLRHDDAVRALLQERYGAPAQLTGKWAQQLEDPGTGSARPVQRALCADHGITLGGNRYRMLAVCTGYANATSIELGTTDFIVLHEAADGSMCLAAELPGRASGADGQPGSISTVQVGAGAWAYQIDDELVAVGSRTRHRAWLLFDGGDRLADAGWLRVHWDNHNAIECNAAGHCAPGTLALDLDIRPDDSQPAVPYWPLRVTESGRDCHGRTNRTHTVTYDPAQARYLIPADLQREECR</sequence>
<protein>
    <recommendedName>
        <fullName evidence="4">Lipoprotein</fullName>
    </recommendedName>
</protein>
<feature type="signal peptide" evidence="1">
    <location>
        <begin position="1"/>
        <end position="19"/>
    </location>
</feature>
<evidence type="ECO:0000313" key="3">
    <source>
        <dbReference type="Proteomes" id="UP000050836"/>
    </source>
</evidence>
<feature type="chain" id="PRO_5006390985" description="Lipoprotein" evidence="1">
    <location>
        <begin position="20"/>
        <end position="275"/>
    </location>
</feature>
<evidence type="ECO:0000313" key="2">
    <source>
        <dbReference type="EMBL" id="KRG42161.1"/>
    </source>
</evidence>